<dbReference type="RefSeq" id="WP_184707335.1">
    <property type="nucleotide sequence ID" value="NZ_JACHBG010000010.1"/>
</dbReference>
<accession>A0A7X0MFB9</accession>
<evidence type="ECO:0000313" key="1">
    <source>
        <dbReference type="EMBL" id="MBB6486955.1"/>
    </source>
</evidence>
<evidence type="ECO:0000313" key="2">
    <source>
        <dbReference type="Proteomes" id="UP000565576"/>
    </source>
</evidence>
<proteinExistence type="predicted"/>
<sequence length="116" mass="13016">MSGYLAFADRLEIDRWLEANHATAAELQVRIYKKGTGVSSIDWNGCVIACLSWGWIDGHKKGLDEQSYIQRVTPRRPNSNWSVRNINIAEQLIATGGMQSAGLAKVLEAQRSGRWR</sequence>
<name>A0A7X0MFB9_9HYPH</name>
<dbReference type="Proteomes" id="UP000565576">
    <property type="component" value="Unassembled WGS sequence"/>
</dbReference>
<dbReference type="AlphaFoldDB" id="A0A7X0MFB9"/>
<dbReference type="EMBL" id="JACHBG010000010">
    <property type="protein sequence ID" value="MBB6486955.1"/>
    <property type="molecule type" value="Genomic_DNA"/>
</dbReference>
<organism evidence="1 2">
    <name type="scientific">Rhizobium lusitanum</name>
    <dbReference type="NCBI Taxonomy" id="293958"/>
    <lineage>
        <taxon>Bacteria</taxon>
        <taxon>Pseudomonadati</taxon>
        <taxon>Pseudomonadota</taxon>
        <taxon>Alphaproteobacteria</taxon>
        <taxon>Hyphomicrobiales</taxon>
        <taxon>Rhizobiaceae</taxon>
        <taxon>Rhizobium/Agrobacterium group</taxon>
        <taxon>Rhizobium</taxon>
    </lineage>
</organism>
<gene>
    <name evidence="1" type="ORF">GGD46_004254</name>
</gene>
<comment type="caution">
    <text evidence="1">The sequence shown here is derived from an EMBL/GenBank/DDBJ whole genome shotgun (WGS) entry which is preliminary data.</text>
</comment>
<protein>
    <submittedName>
        <fullName evidence="1">Uncharacterized protein YdeI (YjbR/CyaY-like superfamily)</fullName>
    </submittedName>
</protein>
<reference evidence="1 2" key="1">
    <citation type="submission" date="2020-08" db="EMBL/GenBank/DDBJ databases">
        <title>Genomic Encyclopedia of Type Strains, Phase IV (KMG-V): Genome sequencing to study the core and pangenomes of soil and plant-associated prokaryotes.</title>
        <authorList>
            <person name="Whitman W."/>
        </authorList>
    </citation>
    <scope>NUCLEOTIDE SEQUENCE [LARGE SCALE GENOMIC DNA]</scope>
    <source>
        <strain evidence="1 2">SEMIA 4060</strain>
    </source>
</reference>